<reference evidence="2 3" key="1">
    <citation type="submission" date="2024-08" db="EMBL/GenBank/DDBJ databases">
        <authorList>
            <person name="Lu H."/>
        </authorList>
    </citation>
    <scope>NUCLEOTIDE SEQUENCE [LARGE SCALE GENOMIC DNA]</scope>
    <source>
        <strain evidence="2 3">BYS78W</strain>
    </source>
</reference>
<evidence type="ECO:0000313" key="2">
    <source>
        <dbReference type="EMBL" id="MFG6490203.1"/>
    </source>
</evidence>
<accession>A0ABW7HKL5</accession>
<evidence type="ECO:0000313" key="3">
    <source>
        <dbReference type="Proteomes" id="UP001606134"/>
    </source>
</evidence>
<evidence type="ECO:0000256" key="1">
    <source>
        <dbReference type="SAM" id="SignalP"/>
    </source>
</evidence>
<comment type="caution">
    <text evidence="2">The sequence shown here is derived from an EMBL/GenBank/DDBJ whole genome shotgun (WGS) entry which is preliminary data.</text>
</comment>
<feature type="signal peptide" evidence="1">
    <location>
        <begin position="1"/>
        <end position="21"/>
    </location>
</feature>
<feature type="chain" id="PRO_5047384987" evidence="1">
    <location>
        <begin position="22"/>
        <end position="213"/>
    </location>
</feature>
<keyword evidence="3" id="KW-1185">Reference proteome</keyword>
<dbReference type="RefSeq" id="WP_394417039.1">
    <property type="nucleotide sequence ID" value="NZ_JBIGIC010000019.1"/>
</dbReference>
<organism evidence="2 3">
    <name type="scientific">Pelomonas candidula</name>
    <dbReference type="NCBI Taxonomy" id="3299025"/>
    <lineage>
        <taxon>Bacteria</taxon>
        <taxon>Pseudomonadati</taxon>
        <taxon>Pseudomonadota</taxon>
        <taxon>Betaproteobacteria</taxon>
        <taxon>Burkholderiales</taxon>
        <taxon>Sphaerotilaceae</taxon>
        <taxon>Roseateles</taxon>
    </lineage>
</organism>
<sequence>MRRRFLGLALAGAATAASAQASLVSSLSRCDAAFFQQLSTQKEALRPQAEIKPRAAASSFIVPSLTQPGSSRVTFGQPLRLHGLEIVGYLDELTPIPGGVDVSWGFLVRGKLADVVAALKGVIWDGQRLRQQSQDDMPYFVRSEIWRHEKPDSGWAKEATVNGPPKPGTVERVFMIETDEDDHGLVRAACSLQGDVTREMLQDLRPDFPVDGK</sequence>
<dbReference type="Proteomes" id="UP001606134">
    <property type="component" value="Unassembled WGS sequence"/>
</dbReference>
<keyword evidence="1" id="KW-0732">Signal</keyword>
<proteinExistence type="predicted"/>
<protein>
    <submittedName>
        <fullName evidence="2">Uncharacterized protein</fullName>
    </submittedName>
</protein>
<dbReference type="EMBL" id="JBIGIC010000019">
    <property type="protein sequence ID" value="MFG6490203.1"/>
    <property type="molecule type" value="Genomic_DNA"/>
</dbReference>
<name>A0ABW7HKL5_9BURK</name>
<gene>
    <name evidence="2" type="ORF">ACG04R_26260</name>
</gene>